<feature type="transmembrane region" description="Helical" evidence="1">
    <location>
        <begin position="102"/>
        <end position="120"/>
    </location>
</feature>
<dbReference type="EMBL" id="JACHGA010000002">
    <property type="protein sequence ID" value="MBB5275052.1"/>
    <property type="molecule type" value="Genomic_DNA"/>
</dbReference>
<comment type="caution">
    <text evidence="2">The sequence shown here is derived from an EMBL/GenBank/DDBJ whole genome shotgun (WGS) entry which is preliminary data.</text>
</comment>
<dbReference type="AlphaFoldDB" id="A0A7W8MBT2"/>
<sequence length="133" mass="14281">MKPNIYSIILYVGTAVAALALAYASFKSATVAWSVGICVAIGVVVYAFSMLPEPKKVARSDEAPKTQRSPAAQAAVVVAVIFGLMLVVPTVVLWLGRYSPELGALVGGVALMALFLILWLRSRYQRSHERDEG</sequence>
<keyword evidence="1" id="KW-0472">Membrane</keyword>
<keyword evidence="1" id="KW-0812">Transmembrane</keyword>
<keyword evidence="1" id="KW-1133">Transmembrane helix</keyword>
<evidence type="ECO:0000313" key="3">
    <source>
        <dbReference type="Proteomes" id="UP000550895"/>
    </source>
</evidence>
<name>A0A7W8MBT2_9HYPH</name>
<protein>
    <submittedName>
        <fullName evidence="2">Formate-dependent nitrite reductase membrane component NrfD</fullName>
    </submittedName>
</protein>
<organism evidence="2 3">
    <name type="scientific">Rhizobium rosettiformans</name>
    <dbReference type="NCBI Taxonomy" id="1368430"/>
    <lineage>
        <taxon>Bacteria</taxon>
        <taxon>Pseudomonadati</taxon>
        <taxon>Pseudomonadota</taxon>
        <taxon>Alphaproteobacteria</taxon>
        <taxon>Hyphomicrobiales</taxon>
        <taxon>Rhizobiaceae</taxon>
        <taxon>Rhizobium/Agrobacterium group</taxon>
        <taxon>Rhizobium</taxon>
    </lineage>
</organism>
<dbReference type="RefSeq" id="WP_342774115.1">
    <property type="nucleotide sequence ID" value="NZ_JACHGA010000002.1"/>
</dbReference>
<evidence type="ECO:0000313" key="2">
    <source>
        <dbReference type="EMBL" id="MBB5275052.1"/>
    </source>
</evidence>
<proteinExistence type="predicted"/>
<dbReference type="Proteomes" id="UP000550895">
    <property type="component" value="Unassembled WGS sequence"/>
</dbReference>
<feature type="transmembrane region" description="Helical" evidence="1">
    <location>
        <begin position="5"/>
        <end position="26"/>
    </location>
</feature>
<evidence type="ECO:0000256" key="1">
    <source>
        <dbReference type="SAM" id="Phobius"/>
    </source>
</evidence>
<keyword evidence="3" id="KW-1185">Reference proteome</keyword>
<feature type="transmembrane region" description="Helical" evidence="1">
    <location>
        <begin position="32"/>
        <end position="51"/>
    </location>
</feature>
<reference evidence="2 3" key="1">
    <citation type="submission" date="2020-08" db="EMBL/GenBank/DDBJ databases">
        <title>Genomic Encyclopedia of Type Strains, Phase IV (KMG-IV): sequencing the most valuable type-strain genomes for metagenomic binning, comparative biology and taxonomic classification.</title>
        <authorList>
            <person name="Goeker M."/>
        </authorList>
    </citation>
    <scope>NUCLEOTIDE SEQUENCE [LARGE SCALE GENOMIC DNA]</scope>
    <source>
        <strain evidence="2 3">DSM 26376</strain>
    </source>
</reference>
<gene>
    <name evidence="2" type="ORF">HNR26_001096</name>
</gene>
<feature type="transmembrane region" description="Helical" evidence="1">
    <location>
        <begin position="72"/>
        <end position="96"/>
    </location>
</feature>
<accession>A0A7W8MBT2</accession>